<organism evidence="5 6">
    <name type="scientific">Marchantia polymorpha</name>
    <name type="common">Common liverwort</name>
    <name type="synonym">Marchantia aquatica</name>
    <dbReference type="NCBI Taxonomy" id="3197"/>
    <lineage>
        <taxon>Eukaryota</taxon>
        <taxon>Viridiplantae</taxon>
        <taxon>Streptophyta</taxon>
        <taxon>Embryophyta</taxon>
        <taxon>Marchantiophyta</taxon>
        <taxon>Marchantiopsida</taxon>
        <taxon>Marchantiidae</taxon>
        <taxon>Marchantiales</taxon>
        <taxon>Marchantiaceae</taxon>
        <taxon>Marchantia</taxon>
    </lineage>
</organism>
<dbReference type="NCBIfam" id="TIGR01934">
    <property type="entry name" value="MenG_MenH_UbiE"/>
    <property type="match status" value="1"/>
</dbReference>
<dbReference type="Pfam" id="PF01209">
    <property type="entry name" value="Ubie_methyltran"/>
    <property type="match status" value="1"/>
</dbReference>
<dbReference type="NCBIfam" id="NF001244">
    <property type="entry name" value="PRK00216.1-5"/>
    <property type="match status" value="1"/>
</dbReference>
<comment type="similarity">
    <text evidence="4">Belongs to the class I-like SAM-binding methyltransferase superfamily. MenG/UbiE family.</text>
</comment>
<keyword evidence="3 4" id="KW-0949">S-adenosyl-L-methionine</keyword>
<evidence type="ECO:0000256" key="2">
    <source>
        <dbReference type="ARBA" id="ARBA00022679"/>
    </source>
</evidence>
<accession>A0A2R6X9S8</accession>
<dbReference type="HAMAP" id="MF_01982">
    <property type="entry name" value="MenG_phylloquinone_subfam"/>
    <property type="match status" value="1"/>
</dbReference>
<proteinExistence type="inferred from homology"/>
<dbReference type="AlphaFoldDB" id="A0A2R6X9S8"/>
<dbReference type="InterPro" id="IPR029063">
    <property type="entry name" value="SAM-dependent_MTases_sf"/>
</dbReference>
<keyword evidence="1 4" id="KW-0489">Methyltransferase</keyword>
<dbReference type="GO" id="GO:0032259">
    <property type="term" value="P:methylation"/>
    <property type="evidence" value="ECO:0007669"/>
    <property type="project" value="UniProtKB-KW"/>
</dbReference>
<gene>
    <name evidence="4" type="primary">MENG</name>
    <name evidence="5" type="ORF">MARPO_0027s0004</name>
</gene>
<dbReference type="Gramene" id="Mp5g06240.1">
    <property type="protein sequence ID" value="Mp5g06240.1.cds"/>
    <property type="gene ID" value="Mp5g06240"/>
</dbReference>
<evidence type="ECO:0000313" key="5">
    <source>
        <dbReference type="EMBL" id="PTQ42867.1"/>
    </source>
</evidence>
<dbReference type="GO" id="GO:0009507">
    <property type="term" value="C:chloroplast"/>
    <property type="evidence" value="ECO:0007669"/>
    <property type="project" value="UniProtKB-SubCell"/>
</dbReference>
<comment type="catalytic activity">
    <reaction evidence="4">
        <text>demethylphylloquinol + S-adenosyl-L-methionine = phylloquinol + S-adenosyl-L-homocysteine + H(+)</text>
        <dbReference type="Rhea" id="RHEA:40551"/>
        <dbReference type="ChEBI" id="CHEBI:15378"/>
        <dbReference type="ChEBI" id="CHEBI:28433"/>
        <dbReference type="ChEBI" id="CHEBI:57856"/>
        <dbReference type="ChEBI" id="CHEBI:59789"/>
        <dbReference type="ChEBI" id="CHEBI:87844"/>
        <dbReference type="EC" id="2.1.1.329"/>
    </reaction>
</comment>
<dbReference type="Gene3D" id="3.40.50.150">
    <property type="entry name" value="Vaccinia Virus protein VP39"/>
    <property type="match status" value="1"/>
</dbReference>
<dbReference type="InterPro" id="IPR032904">
    <property type="entry name" value="MenG"/>
</dbReference>
<keyword evidence="4" id="KW-0934">Plastid</keyword>
<dbReference type="OrthoDB" id="6329284at2759"/>
<dbReference type="SUPFAM" id="SSF53335">
    <property type="entry name" value="S-adenosyl-L-methionine-dependent methyltransferases"/>
    <property type="match status" value="1"/>
</dbReference>
<dbReference type="EMBL" id="KZ772699">
    <property type="protein sequence ID" value="PTQ42867.1"/>
    <property type="molecule type" value="Genomic_DNA"/>
</dbReference>
<dbReference type="PANTHER" id="PTHR43591">
    <property type="entry name" value="METHYLTRANSFERASE"/>
    <property type="match status" value="1"/>
</dbReference>
<evidence type="ECO:0000313" key="6">
    <source>
        <dbReference type="Proteomes" id="UP000244005"/>
    </source>
</evidence>
<reference evidence="6" key="1">
    <citation type="journal article" date="2017" name="Cell">
        <title>Insights into land plant evolution garnered from the Marchantia polymorpha genome.</title>
        <authorList>
            <person name="Bowman J.L."/>
            <person name="Kohchi T."/>
            <person name="Yamato K.T."/>
            <person name="Jenkins J."/>
            <person name="Shu S."/>
            <person name="Ishizaki K."/>
            <person name="Yamaoka S."/>
            <person name="Nishihama R."/>
            <person name="Nakamura Y."/>
            <person name="Berger F."/>
            <person name="Adam C."/>
            <person name="Aki S.S."/>
            <person name="Althoff F."/>
            <person name="Araki T."/>
            <person name="Arteaga-Vazquez M.A."/>
            <person name="Balasubrmanian S."/>
            <person name="Barry K."/>
            <person name="Bauer D."/>
            <person name="Boehm C.R."/>
            <person name="Briginshaw L."/>
            <person name="Caballero-Perez J."/>
            <person name="Catarino B."/>
            <person name="Chen F."/>
            <person name="Chiyoda S."/>
            <person name="Chovatia M."/>
            <person name="Davies K.M."/>
            <person name="Delmans M."/>
            <person name="Demura T."/>
            <person name="Dierschke T."/>
            <person name="Dolan L."/>
            <person name="Dorantes-Acosta A.E."/>
            <person name="Eklund D.M."/>
            <person name="Florent S.N."/>
            <person name="Flores-Sandoval E."/>
            <person name="Fujiyama A."/>
            <person name="Fukuzawa H."/>
            <person name="Galik B."/>
            <person name="Grimanelli D."/>
            <person name="Grimwood J."/>
            <person name="Grossniklaus U."/>
            <person name="Hamada T."/>
            <person name="Haseloff J."/>
            <person name="Hetherington A.J."/>
            <person name="Higo A."/>
            <person name="Hirakawa Y."/>
            <person name="Hundley H.N."/>
            <person name="Ikeda Y."/>
            <person name="Inoue K."/>
            <person name="Inoue S.I."/>
            <person name="Ishida S."/>
            <person name="Jia Q."/>
            <person name="Kakita M."/>
            <person name="Kanazawa T."/>
            <person name="Kawai Y."/>
            <person name="Kawashima T."/>
            <person name="Kennedy M."/>
            <person name="Kinose K."/>
            <person name="Kinoshita T."/>
            <person name="Kohara Y."/>
            <person name="Koide E."/>
            <person name="Komatsu K."/>
            <person name="Kopischke S."/>
            <person name="Kubo M."/>
            <person name="Kyozuka J."/>
            <person name="Lagercrantz U."/>
            <person name="Lin S.S."/>
            <person name="Lindquist E."/>
            <person name="Lipzen A.M."/>
            <person name="Lu C.W."/>
            <person name="De Luna E."/>
            <person name="Martienssen R.A."/>
            <person name="Minamino N."/>
            <person name="Mizutani M."/>
            <person name="Mizutani M."/>
            <person name="Mochizuki N."/>
            <person name="Monte I."/>
            <person name="Mosher R."/>
            <person name="Nagasaki H."/>
            <person name="Nakagami H."/>
            <person name="Naramoto S."/>
            <person name="Nishitani K."/>
            <person name="Ohtani M."/>
            <person name="Okamoto T."/>
            <person name="Okumura M."/>
            <person name="Phillips J."/>
            <person name="Pollak B."/>
            <person name="Reinders A."/>
            <person name="Rovekamp M."/>
            <person name="Sano R."/>
            <person name="Sawa S."/>
            <person name="Schmid M.W."/>
            <person name="Shirakawa M."/>
            <person name="Solano R."/>
            <person name="Spunde A."/>
            <person name="Suetsugu N."/>
            <person name="Sugano S."/>
            <person name="Sugiyama A."/>
            <person name="Sun R."/>
            <person name="Suzuki Y."/>
            <person name="Takenaka M."/>
            <person name="Takezawa D."/>
            <person name="Tomogane H."/>
            <person name="Tsuzuki M."/>
            <person name="Ueda T."/>
            <person name="Umeda M."/>
            <person name="Ward J.M."/>
            <person name="Watanabe Y."/>
            <person name="Yazaki K."/>
            <person name="Yokoyama R."/>
            <person name="Yoshitake Y."/>
            <person name="Yotsui I."/>
            <person name="Zachgo S."/>
            <person name="Schmutz J."/>
        </authorList>
    </citation>
    <scope>NUCLEOTIDE SEQUENCE [LARGE SCALE GENOMIC DNA]</scope>
    <source>
        <strain evidence="6">Tak-1</strain>
    </source>
</reference>
<comment type="subcellular location">
    <subcellularLocation>
        <location evidence="4">Plastid</location>
        <location evidence="4">Chloroplast</location>
    </subcellularLocation>
</comment>
<evidence type="ECO:0000256" key="3">
    <source>
        <dbReference type="ARBA" id="ARBA00022691"/>
    </source>
</evidence>
<dbReference type="EC" id="2.1.1.329" evidence="4"/>
<keyword evidence="2 4" id="KW-0808">Transferase</keyword>
<dbReference type="GO" id="GO:0008168">
    <property type="term" value="F:methyltransferase activity"/>
    <property type="evidence" value="ECO:0000318"/>
    <property type="project" value="GO_Central"/>
</dbReference>
<keyword evidence="6" id="KW-1185">Reference proteome</keyword>
<dbReference type="InterPro" id="IPR023576">
    <property type="entry name" value="UbiE/COQ5_MeTrFase_CS"/>
</dbReference>
<keyword evidence="4" id="KW-0150">Chloroplast</keyword>
<dbReference type="PROSITE" id="PS01183">
    <property type="entry name" value="UBIE_1"/>
    <property type="match status" value="1"/>
</dbReference>
<dbReference type="PANTHER" id="PTHR43591:SF24">
    <property type="entry name" value="2-METHOXY-6-POLYPRENYL-1,4-BENZOQUINOL METHYLASE, MITOCHONDRIAL"/>
    <property type="match status" value="1"/>
</dbReference>
<protein>
    <recommendedName>
        <fullName evidence="4">2-phytyl-1,4-beta-naphthoquinone methyltransferase, chloroplastic</fullName>
        <ecNumber evidence="4">2.1.1.329</ecNumber>
    </recommendedName>
    <alternativeName>
        <fullName evidence="4">Demethylphylloquinone methyltransferase</fullName>
    </alternativeName>
    <alternativeName>
        <fullName evidence="4">Menaquinone biosynthesis methyltransferase ubiE-like protein</fullName>
    </alternativeName>
</protein>
<dbReference type="PROSITE" id="PS51608">
    <property type="entry name" value="SAM_MT_UBIE"/>
    <property type="match status" value="1"/>
</dbReference>
<dbReference type="HAMAP" id="MF_01813">
    <property type="entry name" value="MenG_UbiE_methyltr"/>
    <property type="match status" value="1"/>
</dbReference>
<dbReference type="GO" id="GO:0042372">
    <property type="term" value="P:phylloquinone biosynthetic process"/>
    <property type="evidence" value="ECO:0007669"/>
    <property type="project" value="UniProtKB-UniRule"/>
</dbReference>
<dbReference type="CDD" id="cd02440">
    <property type="entry name" value="AdoMet_MTases"/>
    <property type="match status" value="1"/>
</dbReference>
<evidence type="ECO:0000256" key="1">
    <source>
        <dbReference type="ARBA" id="ARBA00022603"/>
    </source>
</evidence>
<evidence type="ECO:0000256" key="4">
    <source>
        <dbReference type="HAMAP-Rule" id="MF_03192"/>
    </source>
</evidence>
<comment type="function">
    <text evidence="4">Involved in the biosynthesis of phylloquinone (vitamin K1). Methyltransferase required for the conversion of 2-phytyl-1,4-beta-naphthoquinol to phylloquinol.</text>
</comment>
<sequence>MREWRGDCCRPRSVERVGSSRSIARRRFVGRSVSIVEHAVLRCVAFDRSVDMSAMGLLQMGPCSVCAFPHAPWSHLPSPPPSSSAKMLAGIGIGQKTNLAGRFHFSRTNSAFQDNSEVAANLKPNSSAGWPVKAVTSEPSNPGSPAELDDEAEMLKRQELFNTIAPMYDNLNDWLSLGQHRVWKRMAVSWAGAKAGETVLDICCGSGDLAFLLAQKVGPSGKVIGLDFAKEQLVIAADRQQDSPRTSAADMEWIQGDALSLPFEDSSFDAITMGYGLRNVTNIPQALAEIYRVLKPGRKASVLDFNRSPDLLTGEVQGFVLDNVVVPVATYFGVREEYAYLKTSIARFPLGAEQERLAADEGFSKAVHYELAGGLMGVLVATK</sequence>
<dbReference type="Proteomes" id="UP000244005">
    <property type="component" value="Unassembled WGS sequence"/>
</dbReference>
<name>A0A2R6X9S8_MARPO</name>
<dbReference type="GO" id="GO:0052624">
    <property type="term" value="F:2-phytyl-1,4-naphthoquinone methyltransferase activity"/>
    <property type="evidence" value="ECO:0007669"/>
    <property type="project" value="UniProtKB-UniRule"/>
</dbReference>
<dbReference type="InterPro" id="IPR004033">
    <property type="entry name" value="UbiE/COQ5_MeTrFase"/>
</dbReference>